<sequence length="193" mass="21605">MSAENEALKRKFRGLEGGQLRVDSLFIVRGLNIFDEHGWLFFAAASMSPPRGNFIGSYGAEFGVPKFLRVEWRDRYVTAYDPPQPRPPGHVTGAFFGGTVLGDYTIPVASRIPDALLEEKRRNGGGFRLKIRIHPDGPLIGWDLERGPGTAPDGSKFHHAGGDFQEAYIYNGKVLRKGWYTHPRTGERIETDF</sequence>
<keyword evidence="2" id="KW-1185">Reference proteome</keyword>
<dbReference type="STRING" id="1134435.AC731_010785"/>
<reference evidence="2" key="1">
    <citation type="submission" date="2016-03" db="EMBL/GenBank/DDBJ databases">
        <authorList>
            <person name="Ma C."/>
            <person name="Zhou S."/>
            <person name="Yang G."/>
        </authorList>
    </citation>
    <scope>NUCLEOTIDE SEQUENCE [LARGE SCALE GENOMIC DNA]</scope>
    <source>
        <strain evidence="2">SgZ-1</strain>
    </source>
</reference>
<name>A0A127KAU7_9RHOO</name>
<organism evidence="1 2">
    <name type="scientific">Thauera humireducens</name>
    <dbReference type="NCBI Taxonomy" id="1134435"/>
    <lineage>
        <taxon>Bacteria</taxon>
        <taxon>Pseudomonadati</taxon>
        <taxon>Pseudomonadota</taxon>
        <taxon>Betaproteobacteria</taxon>
        <taxon>Rhodocyclales</taxon>
        <taxon>Zoogloeaceae</taxon>
        <taxon>Thauera</taxon>
    </lineage>
</organism>
<dbReference type="Proteomes" id="UP000036902">
    <property type="component" value="Chromosome"/>
</dbReference>
<proteinExistence type="predicted"/>
<evidence type="ECO:0000313" key="2">
    <source>
        <dbReference type="Proteomes" id="UP000036902"/>
    </source>
</evidence>
<dbReference type="EMBL" id="CP014646">
    <property type="protein sequence ID" value="AMO39082.1"/>
    <property type="molecule type" value="Genomic_DNA"/>
</dbReference>
<accession>A0A127KAU7</accession>
<protein>
    <submittedName>
        <fullName evidence="1">Uncharacterized protein</fullName>
    </submittedName>
</protein>
<gene>
    <name evidence="1" type="ORF">AC731_010785</name>
</gene>
<dbReference type="KEGG" id="thu:AC731_010785"/>
<dbReference type="AlphaFoldDB" id="A0A127KAU7"/>
<evidence type="ECO:0000313" key="1">
    <source>
        <dbReference type="EMBL" id="AMO39082.1"/>
    </source>
</evidence>